<dbReference type="Proteomes" id="UP000054771">
    <property type="component" value="Unassembled WGS sequence"/>
</dbReference>
<protein>
    <recommendedName>
        <fullName evidence="3">F-box domain-containing protein</fullName>
    </recommendedName>
</protein>
<gene>
    <name evidence="1" type="ORF">ASPCAL05413</name>
</gene>
<accession>A0A0U5FXN5</accession>
<dbReference type="EMBL" id="CDMC01000004">
    <property type="protein sequence ID" value="CEL04283.1"/>
    <property type="molecule type" value="Genomic_DNA"/>
</dbReference>
<dbReference type="AlphaFoldDB" id="A0A0U5FXN5"/>
<name>A0A0U5FXN5_ASPCI</name>
<evidence type="ECO:0008006" key="3">
    <source>
        <dbReference type="Google" id="ProtNLM"/>
    </source>
</evidence>
<evidence type="ECO:0000313" key="2">
    <source>
        <dbReference type="Proteomes" id="UP000054771"/>
    </source>
</evidence>
<reference evidence="2" key="1">
    <citation type="journal article" date="2016" name="Genome Announc.">
        <title>Draft genome sequences of fungus Aspergillus calidoustus.</title>
        <authorList>
            <person name="Horn F."/>
            <person name="Linde J."/>
            <person name="Mattern D.J."/>
            <person name="Walther G."/>
            <person name="Guthke R."/>
            <person name="Scherlach K."/>
            <person name="Martin K."/>
            <person name="Brakhage A.A."/>
            <person name="Petzke L."/>
            <person name="Valiante V."/>
        </authorList>
    </citation>
    <scope>NUCLEOTIDE SEQUENCE [LARGE SCALE GENOMIC DNA]</scope>
    <source>
        <strain evidence="2">SF006504</strain>
    </source>
</reference>
<keyword evidence="2" id="KW-1185">Reference proteome</keyword>
<sequence>MVIKLQFLWLVARPTTANRIHKTITYSIHSVIMAELSDLPAELLRLVASHIDDHFQSLKQLRLASHSLSAAATPSLFQRHYVSPSRDPRVMGNLTI</sequence>
<evidence type="ECO:0000313" key="1">
    <source>
        <dbReference type="EMBL" id="CEL04283.1"/>
    </source>
</evidence>
<proteinExistence type="predicted"/>
<organism evidence="1 2">
    <name type="scientific">Aspergillus calidoustus</name>
    <dbReference type="NCBI Taxonomy" id="454130"/>
    <lineage>
        <taxon>Eukaryota</taxon>
        <taxon>Fungi</taxon>
        <taxon>Dikarya</taxon>
        <taxon>Ascomycota</taxon>
        <taxon>Pezizomycotina</taxon>
        <taxon>Eurotiomycetes</taxon>
        <taxon>Eurotiomycetidae</taxon>
        <taxon>Eurotiales</taxon>
        <taxon>Aspergillaceae</taxon>
        <taxon>Aspergillus</taxon>
        <taxon>Aspergillus subgen. Nidulantes</taxon>
    </lineage>
</organism>